<evidence type="ECO:0008006" key="4">
    <source>
        <dbReference type="Google" id="ProtNLM"/>
    </source>
</evidence>
<evidence type="ECO:0000313" key="2">
    <source>
        <dbReference type="EMBL" id="TKR94412.1"/>
    </source>
</evidence>
<dbReference type="SUPFAM" id="SSF81321">
    <property type="entry name" value="Family A G protein-coupled receptor-like"/>
    <property type="match status" value="1"/>
</dbReference>
<sequence length="297" mass="33189">MLSQPADDMLVGIIMVVVSAVCIIPNIMIMTAIYKDKELFALNSYKFMLFLGFFDITQLIAHFITGFFNVFESVGDPVFAKSLGVIATPSYVCYVVITIVLAFNRFTQLAVPNVDEFLFGPGKLKFWISFCLLFYFAFAVALASPWATIQYVPDAWSWSYDYSLSGSKTVQQIEMVIELGGIGASFAIYSGVFVMLWRTLILPETLGTYLGLNFMWILNGAVNPIVYFLVNAAIRKKATMNFRSKTLTVRSVNTIRGHSQTAWTENISQLTVAPTAGTEVNLLSTRRTRRIFALAVK</sequence>
<evidence type="ECO:0000313" key="3">
    <source>
        <dbReference type="Proteomes" id="UP000298663"/>
    </source>
</evidence>
<evidence type="ECO:0000256" key="1">
    <source>
        <dbReference type="SAM" id="Phobius"/>
    </source>
</evidence>
<dbReference type="EMBL" id="AZBU02000002">
    <property type="protein sequence ID" value="TKR94412.1"/>
    <property type="molecule type" value="Genomic_DNA"/>
</dbReference>
<dbReference type="Pfam" id="PF10321">
    <property type="entry name" value="7TM_GPCR_Srt"/>
    <property type="match status" value="1"/>
</dbReference>
<feature type="transmembrane region" description="Helical" evidence="1">
    <location>
        <begin position="83"/>
        <end position="106"/>
    </location>
</feature>
<dbReference type="OrthoDB" id="5802741at2759"/>
<organism evidence="2 3">
    <name type="scientific">Steinernema carpocapsae</name>
    <name type="common">Entomopathogenic nematode</name>
    <dbReference type="NCBI Taxonomy" id="34508"/>
    <lineage>
        <taxon>Eukaryota</taxon>
        <taxon>Metazoa</taxon>
        <taxon>Ecdysozoa</taxon>
        <taxon>Nematoda</taxon>
        <taxon>Chromadorea</taxon>
        <taxon>Rhabditida</taxon>
        <taxon>Tylenchina</taxon>
        <taxon>Panagrolaimomorpha</taxon>
        <taxon>Strongyloidoidea</taxon>
        <taxon>Steinernematidae</taxon>
        <taxon>Steinernema</taxon>
    </lineage>
</organism>
<feature type="transmembrane region" description="Helical" evidence="1">
    <location>
        <begin position="209"/>
        <end position="230"/>
    </location>
</feature>
<gene>
    <name evidence="2" type="ORF">L596_008695</name>
</gene>
<keyword evidence="1" id="KW-0812">Transmembrane</keyword>
<proteinExistence type="predicted"/>
<feature type="transmembrane region" description="Helical" evidence="1">
    <location>
        <begin position="12"/>
        <end position="35"/>
    </location>
</feature>
<dbReference type="PANTHER" id="PTHR23021:SF82">
    <property type="entry name" value="G PROTEIN-COUPLED RECEPTOR"/>
    <property type="match status" value="1"/>
</dbReference>
<reference evidence="2 3" key="1">
    <citation type="journal article" date="2015" name="Genome Biol.">
        <title>Comparative genomics of Steinernema reveals deeply conserved gene regulatory networks.</title>
        <authorList>
            <person name="Dillman A.R."/>
            <person name="Macchietto M."/>
            <person name="Porter C.F."/>
            <person name="Rogers A."/>
            <person name="Williams B."/>
            <person name="Antoshechkin I."/>
            <person name="Lee M.M."/>
            <person name="Goodwin Z."/>
            <person name="Lu X."/>
            <person name="Lewis E.E."/>
            <person name="Goodrich-Blair H."/>
            <person name="Stock S.P."/>
            <person name="Adams B.J."/>
            <person name="Sternberg P.W."/>
            <person name="Mortazavi A."/>
        </authorList>
    </citation>
    <scope>NUCLEOTIDE SEQUENCE [LARGE SCALE GENOMIC DNA]</scope>
    <source>
        <strain evidence="2 3">ALL</strain>
    </source>
</reference>
<keyword evidence="1" id="KW-0472">Membrane</keyword>
<feature type="transmembrane region" description="Helical" evidence="1">
    <location>
        <begin position="126"/>
        <end position="152"/>
    </location>
</feature>
<feature type="transmembrane region" description="Helical" evidence="1">
    <location>
        <begin position="173"/>
        <end position="197"/>
    </location>
</feature>
<keyword evidence="3" id="KW-1185">Reference proteome</keyword>
<keyword evidence="1" id="KW-1133">Transmembrane helix</keyword>
<protein>
    <recommendedName>
        <fullName evidence="4">7TM GPCR serpentine receptor class x (Srx) domain-containing protein</fullName>
    </recommendedName>
</protein>
<dbReference type="AlphaFoldDB" id="A0A4U5PDD1"/>
<accession>A0A4U5PDD1</accession>
<dbReference type="Gene3D" id="1.20.1070.10">
    <property type="entry name" value="Rhodopsin 7-helix transmembrane proteins"/>
    <property type="match status" value="1"/>
</dbReference>
<dbReference type="PANTHER" id="PTHR23021">
    <property type="entry name" value="SERPENTINE RECEPTOR, CLASS T"/>
    <property type="match status" value="1"/>
</dbReference>
<dbReference type="Proteomes" id="UP000298663">
    <property type="component" value="Unassembled WGS sequence"/>
</dbReference>
<reference evidence="2 3" key="2">
    <citation type="journal article" date="2019" name="G3 (Bethesda)">
        <title>Hybrid Assembly of the Genome of the Entomopathogenic Nematode Steinernema carpocapsae Identifies the X-Chromosome.</title>
        <authorList>
            <person name="Serra L."/>
            <person name="Macchietto M."/>
            <person name="Macias-Munoz A."/>
            <person name="McGill C.J."/>
            <person name="Rodriguez I.M."/>
            <person name="Rodriguez B."/>
            <person name="Murad R."/>
            <person name="Mortazavi A."/>
        </authorList>
    </citation>
    <scope>NUCLEOTIDE SEQUENCE [LARGE SCALE GENOMIC DNA]</scope>
    <source>
        <strain evidence="2 3">ALL</strain>
    </source>
</reference>
<name>A0A4U5PDD1_STECR</name>
<feature type="transmembrane region" description="Helical" evidence="1">
    <location>
        <begin position="47"/>
        <end position="71"/>
    </location>
</feature>
<comment type="caution">
    <text evidence="2">The sequence shown here is derived from an EMBL/GenBank/DDBJ whole genome shotgun (WGS) entry which is preliminary data.</text>
</comment>
<dbReference type="InterPro" id="IPR019425">
    <property type="entry name" value="7TM_GPCR_serpentine_rcpt_Srt"/>
</dbReference>